<feature type="transmembrane region" description="Helical" evidence="8">
    <location>
        <begin position="128"/>
        <end position="145"/>
    </location>
</feature>
<proteinExistence type="predicted"/>
<accession>A0A5S9PLR5</accession>
<dbReference type="AlphaFoldDB" id="A0A5S9PLR5"/>
<feature type="transmembrane region" description="Helical" evidence="8">
    <location>
        <begin position="316"/>
        <end position="335"/>
    </location>
</feature>
<protein>
    <recommendedName>
        <fullName evidence="9">Glycosyltransferase RgtA/B/C/D-like domain-containing protein</fullName>
    </recommendedName>
</protein>
<name>A0A5S9PLR5_9GAMM</name>
<dbReference type="PROSITE" id="PS51257">
    <property type="entry name" value="PROKAR_LIPOPROTEIN"/>
    <property type="match status" value="1"/>
</dbReference>
<dbReference type="GO" id="GO:0016763">
    <property type="term" value="F:pentosyltransferase activity"/>
    <property type="evidence" value="ECO:0007669"/>
    <property type="project" value="TreeGrafter"/>
</dbReference>
<evidence type="ECO:0000256" key="6">
    <source>
        <dbReference type="ARBA" id="ARBA00022989"/>
    </source>
</evidence>
<dbReference type="PANTHER" id="PTHR33908:SF11">
    <property type="entry name" value="MEMBRANE PROTEIN"/>
    <property type="match status" value="1"/>
</dbReference>
<keyword evidence="7 8" id="KW-0472">Membrane</keyword>
<feature type="transmembrane region" description="Helical" evidence="8">
    <location>
        <begin position="196"/>
        <end position="216"/>
    </location>
</feature>
<feature type="transmembrane region" description="Helical" evidence="8">
    <location>
        <begin position="283"/>
        <end position="304"/>
    </location>
</feature>
<evidence type="ECO:0000256" key="4">
    <source>
        <dbReference type="ARBA" id="ARBA00022679"/>
    </source>
</evidence>
<keyword evidence="11" id="KW-1185">Reference proteome</keyword>
<evidence type="ECO:0000256" key="3">
    <source>
        <dbReference type="ARBA" id="ARBA00022676"/>
    </source>
</evidence>
<evidence type="ECO:0000313" key="10">
    <source>
        <dbReference type="EMBL" id="CAA0105363.1"/>
    </source>
</evidence>
<feature type="transmembrane region" description="Helical" evidence="8">
    <location>
        <begin position="152"/>
        <end position="184"/>
    </location>
</feature>
<evidence type="ECO:0000259" key="9">
    <source>
        <dbReference type="Pfam" id="PF13231"/>
    </source>
</evidence>
<feature type="transmembrane region" description="Helical" evidence="8">
    <location>
        <begin position="341"/>
        <end position="359"/>
    </location>
</feature>
<keyword evidence="6 8" id="KW-1133">Transmembrane helix</keyword>
<dbReference type="InterPro" id="IPR050297">
    <property type="entry name" value="LipidA_mod_glycosyltrf_83"/>
</dbReference>
<dbReference type="GO" id="GO:0005886">
    <property type="term" value="C:plasma membrane"/>
    <property type="evidence" value="ECO:0007669"/>
    <property type="project" value="UniProtKB-SubCell"/>
</dbReference>
<evidence type="ECO:0000256" key="5">
    <source>
        <dbReference type="ARBA" id="ARBA00022692"/>
    </source>
</evidence>
<dbReference type="PANTHER" id="PTHR33908">
    <property type="entry name" value="MANNOSYLTRANSFERASE YKCB-RELATED"/>
    <property type="match status" value="1"/>
</dbReference>
<keyword evidence="4" id="KW-0808">Transferase</keyword>
<evidence type="ECO:0000256" key="7">
    <source>
        <dbReference type="ARBA" id="ARBA00023136"/>
    </source>
</evidence>
<feature type="domain" description="Glycosyltransferase RgtA/B/C/D-like" evidence="9">
    <location>
        <begin position="52"/>
        <end position="213"/>
    </location>
</feature>
<reference evidence="10 11" key="1">
    <citation type="submission" date="2019-11" db="EMBL/GenBank/DDBJ databases">
        <authorList>
            <person name="Holert J."/>
        </authorList>
    </citation>
    <scope>NUCLEOTIDE SEQUENCE [LARGE SCALE GENOMIC DNA]</scope>
    <source>
        <strain evidence="10">SB11_3</strain>
    </source>
</reference>
<dbReference type="EMBL" id="CACSIO010000012">
    <property type="protein sequence ID" value="CAA0105363.1"/>
    <property type="molecule type" value="Genomic_DNA"/>
</dbReference>
<feature type="transmembrane region" description="Helical" evidence="8">
    <location>
        <begin position="237"/>
        <end position="259"/>
    </location>
</feature>
<evidence type="ECO:0000256" key="2">
    <source>
        <dbReference type="ARBA" id="ARBA00022475"/>
    </source>
</evidence>
<feature type="transmembrane region" description="Helical" evidence="8">
    <location>
        <begin position="12"/>
        <end position="33"/>
    </location>
</feature>
<dbReference type="GO" id="GO:0009103">
    <property type="term" value="P:lipopolysaccharide biosynthetic process"/>
    <property type="evidence" value="ECO:0007669"/>
    <property type="project" value="UniProtKB-ARBA"/>
</dbReference>
<dbReference type="Proteomes" id="UP000441399">
    <property type="component" value="Unassembled WGS sequence"/>
</dbReference>
<sequence length="494" mass="56957">MFERMATSIPARFGIFAIFAFTLVSVVSCYMLQGDIIETYYFGRDFALFYPKHPPVTFWFAGALLRVLPNEALLIVSPIITYAGYVFIAYLGWKFSEYYLTDLRSRALVVVSICLALFSKQIWFTPDLMAIVLSSLMLWYFYLAIKKDQLTHWLLFALCALLFFFSKYQAIISFIALFATMVLTEQGRSRFRSPRFWAIVVLCAAVLIPYLIYMFTRDVSSLDYAQNTAKKFKDFSVTKGLVTPLSVAFLPVLLALVFFSKDKIKQGFCAYKQEAKKGSFDTVFLLINSFGFLFIWGIFCAVFNHKLQTRFTIQNIIPFTILFFLIFQTSITAIKDKHLKVTLTVLISVAFIVFAAKTIKLNRWTQVEQREQAYEQIKKEIPQSIDYIVSNNRSYDTDTLYVAFDEKPRVRIFSYIAEDTVYDEVEGKTVILLWKGDKDPKWVARFKARYPALSTVHRISLKGEKGNLLGVIPVKSKTFVVSYAYITSDKSDKQ</sequence>
<evidence type="ECO:0000256" key="1">
    <source>
        <dbReference type="ARBA" id="ARBA00004651"/>
    </source>
</evidence>
<feature type="transmembrane region" description="Helical" evidence="8">
    <location>
        <begin position="72"/>
        <end position="93"/>
    </location>
</feature>
<keyword evidence="5 8" id="KW-0812">Transmembrane</keyword>
<dbReference type="InterPro" id="IPR038731">
    <property type="entry name" value="RgtA/B/C-like"/>
</dbReference>
<comment type="subcellular location">
    <subcellularLocation>
        <location evidence="1">Cell membrane</location>
        <topology evidence="1">Multi-pass membrane protein</topology>
    </subcellularLocation>
</comment>
<keyword evidence="2" id="KW-1003">Cell membrane</keyword>
<evidence type="ECO:0000256" key="8">
    <source>
        <dbReference type="SAM" id="Phobius"/>
    </source>
</evidence>
<gene>
    <name evidence="10" type="ORF">OPDIPICF_00951</name>
</gene>
<dbReference type="Pfam" id="PF13231">
    <property type="entry name" value="PMT_2"/>
    <property type="match status" value="1"/>
</dbReference>
<evidence type="ECO:0000313" key="11">
    <source>
        <dbReference type="Proteomes" id="UP000441399"/>
    </source>
</evidence>
<organism evidence="10 11">
    <name type="scientific">BD1-7 clade bacterium</name>
    <dbReference type="NCBI Taxonomy" id="2029982"/>
    <lineage>
        <taxon>Bacteria</taxon>
        <taxon>Pseudomonadati</taxon>
        <taxon>Pseudomonadota</taxon>
        <taxon>Gammaproteobacteria</taxon>
        <taxon>Cellvibrionales</taxon>
        <taxon>Spongiibacteraceae</taxon>
        <taxon>BD1-7 clade</taxon>
    </lineage>
</organism>
<keyword evidence="3" id="KW-0328">Glycosyltransferase</keyword>
<feature type="transmembrane region" description="Helical" evidence="8">
    <location>
        <begin position="105"/>
        <end position="122"/>
    </location>
</feature>